<feature type="region of interest" description="Disordered" evidence="1">
    <location>
        <begin position="29"/>
        <end position="52"/>
    </location>
</feature>
<reference evidence="2 3" key="1">
    <citation type="journal article" date="2016" name="Nat. Commun.">
        <title>Thousands of microbial genomes shed light on interconnected biogeochemical processes in an aquifer system.</title>
        <authorList>
            <person name="Anantharaman K."/>
            <person name="Brown C.T."/>
            <person name="Hug L.A."/>
            <person name="Sharon I."/>
            <person name="Castelle C.J."/>
            <person name="Probst A.J."/>
            <person name="Thomas B.C."/>
            <person name="Singh A."/>
            <person name="Wilkins M.J."/>
            <person name="Karaoz U."/>
            <person name="Brodie E.L."/>
            <person name="Williams K.H."/>
            <person name="Hubbard S.S."/>
            <person name="Banfield J.F."/>
        </authorList>
    </citation>
    <scope>NUCLEOTIDE SEQUENCE [LARGE SCALE GENOMIC DNA]</scope>
</reference>
<organism evidence="2 3">
    <name type="scientific">candidate division WWE3 bacterium RIFCSPHIGHO2_02_FULL_38_14</name>
    <dbReference type="NCBI Taxonomy" id="1802620"/>
    <lineage>
        <taxon>Bacteria</taxon>
        <taxon>Katanobacteria</taxon>
    </lineage>
</organism>
<evidence type="ECO:0000256" key="1">
    <source>
        <dbReference type="SAM" id="MobiDB-lite"/>
    </source>
</evidence>
<feature type="compositionally biased region" description="Low complexity" evidence="1">
    <location>
        <begin position="34"/>
        <end position="50"/>
    </location>
</feature>
<dbReference type="InterPro" id="IPR010686">
    <property type="entry name" value="OBAP-like"/>
</dbReference>
<dbReference type="PANTHER" id="PTHR31360:SF1">
    <property type="entry name" value="OIL BODY-ASSOCIATED PROTEIN 2A"/>
    <property type="match status" value="1"/>
</dbReference>
<sequence length="184" mass="20435">MNQRSTFMWVVGALVVGAVVGYSLKTQATEPQANNKTTTSPSPTTQNTETNVKKPHAGWALHIDAEMHFPNEEKKIAHHYCKVVSGGLTECQLYDSDSESARLVGVETIIDTNTWKSLSDTEKANWHYHKEEIPKINATLPDLSQEEAAKVVKSIEETYGKVYILWDPSQNELPVGNPGITILK</sequence>
<dbReference type="EMBL" id="MEVD01000017">
    <property type="protein sequence ID" value="OGC52993.1"/>
    <property type="molecule type" value="Genomic_DNA"/>
</dbReference>
<dbReference type="AlphaFoldDB" id="A0A1F4V8L3"/>
<evidence type="ECO:0008006" key="4">
    <source>
        <dbReference type="Google" id="ProtNLM"/>
    </source>
</evidence>
<evidence type="ECO:0000313" key="2">
    <source>
        <dbReference type="EMBL" id="OGC52993.1"/>
    </source>
</evidence>
<gene>
    <name evidence="2" type="ORF">A3D91_01615</name>
</gene>
<dbReference type="Pfam" id="PF06884">
    <property type="entry name" value="DUF1264"/>
    <property type="match status" value="1"/>
</dbReference>
<accession>A0A1F4V8L3</accession>
<comment type="caution">
    <text evidence="2">The sequence shown here is derived from an EMBL/GenBank/DDBJ whole genome shotgun (WGS) entry which is preliminary data.</text>
</comment>
<dbReference type="PANTHER" id="PTHR31360">
    <property type="match status" value="1"/>
</dbReference>
<name>A0A1F4V8L3_UNCKA</name>
<proteinExistence type="predicted"/>
<protein>
    <recommendedName>
        <fullName evidence="4">DUF1264 domain-containing protein</fullName>
    </recommendedName>
</protein>
<evidence type="ECO:0000313" key="3">
    <source>
        <dbReference type="Proteomes" id="UP000178127"/>
    </source>
</evidence>
<dbReference type="Proteomes" id="UP000178127">
    <property type="component" value="Unassembled WGS sequence"/>
</dbReference>